<dbReference type="Proteomes" id="UP000054359">
    <property type="component" value="Unassembled WGS sequence"/>
</dbReference>
<name>A0A087UN12_STEMI</name>
<dbReference type="InterPro" id="IPR036116">
    <property type="entry name" value="FN3_sf"/>
</dbReference>
<evidence type="ECO:0000313" key="1">
    <source>
        <dbReference type="EMBL" id="KFM78751.1"/>
    </source>
</evidence>
<keyword evidence="2" id="KW-1185">Reference proteome</keyword>
<feature type="non-terminal residue" evidence="1">
    <location>
        <position position="82"/>
    </location>
</feature>
<gene>
    <name evidence="1" type="ORF">X975_00510</name>
</gene>
<proteinExistence type="predicted"/>
<accession>A0A087UN12</accession>
<protein>
    <submittedName>
        <fullName evidence="1">Uncharacterized protein</fullName>
    </submittedName>
</protein>
<dbReference type="EMBL" id="KK120653">
    <property type="protein sequence ID" value="KFM78751.1"/>
    <property type="molecule type" value="Genomic_DNA"/>
</dbReference>
<dbReference type="AlphaFoldDB" id="A0A087UN12"/>
<dbReference type="SUPFAM" id="SSF49265">
    <property type="entry name" value="Fibronectin type III"/>
    <property type="match status" value="1"/>
</dbReference>
<sequence length="82" mass="9213">MTWQIQICLSPVDERSEDIICSGFKTVTVKGDVPGTPETGFVFQETDSSFAVKWKEPMVKNNLTKYKITLLAVDSFNMSYIG</sequence>
<reference evidence="1 2" key="1">
    <citation type="submission" date="2013-11" db="EMBL/GenBank/DDBJ databases">
        <title>Genome sequencing of Stegodyphus mimosarum.</title>
        <authorList>
            <person name="Bechsgaard J."/>
        </authorList>
    </citation>
    <scope>NUCLEOTIDE SEQUENCE [LARGE SCALE GENOMIC DNA]</scope>
</reference>
<organism evidence="1 2">
    <name type="scientific">Stegodyphus mimosarum</name>
    <name type="common">African social velvet spider</name>
    <dbReference type="NCBI Taxonomy" id="407821"/>
    <lineage>
        <taxon>Eukaryota</taxon>
        <taxon>Metazoa</taxon>
        <taxon>Ecdysozoa</taxon>
        <taxon>Arthropoda</taxon>
        <taxon>Chelicerata</taxon>
        <taxon>Arachnida</taxon>
        <taxon>Araneae</taxon>
        <taxon>Araneomorphae</taxon>
        <taxon>Entelegynae</taxon>
        <taxon>Eresoidea</taxon>
        <taxon>Eresidae</taxon>
        <taxon>Stegodyphus</taxon>
    </lineage>
</organism>
<evidence type="ECO:0000313" key="2">
    <source>
        <dbReference type="Proteomes" id="UP000054359"/>
    </source>
</evidence>